<feature type="chain" id="PRO_5040905518" evidence="1">
    <location>
        <begin position="36"/>
        <end position="277"/>
    </location>
</feature>
<organism evidence="2 3">
    <name type="scientific">Microbacterium tenebrionis</name>
    <dbReference type="NCBI Taxonomy" id="2830665"/>
    <lineage>
        <taxon>Bacteria</taxon>
        <taxon>Bacillati</taxon>
        <taxon>Actinomycetota</taxon>
        <taxon>Actinomycetes</taxon>
        <taxon>Micrococcales</taxon>
        <taxon>Microbacteriaceae</taxon>
        <taxon>Microbacterium</taxon>
    </lineage>
</organism>
<dbReference type="AlphaFoldDB" id="A0A9X1S0Y6"/>
<dbReference type="SUPFAM" id="SSF53955">
    <property type="entry name" value="Lysozyme-like"/>
    <property type="match status" value="1"/>
</dbReference>
<dbReference type="Proteomes" id="UP001139289">
    <property type="component" value="Unassembled WGS sequence"/>
</dbReference>
<evidence type="ECO:0000256" key="1">
    <source>
        <dbReference type="SAM" id="SignalP"/>
    </source>
</evidence>
<keyword evidence="3" id="KW-1185">Reference proteome</keyword>
<protein>
    <submittedName>
        <fullName evidence="2">Phospholipase</fullName>
    </submittedName>
</protein>
<reference evidence="2" key="1">
    <citation type="submission" date="2021-04" db="EMBL/GenBank/DDBJ databases">
        <title>Microbacterium tenobrionis sp. nov. and Microbacterium allomyrinae sp. nov., isolated from larvae of Tenobrio molitor and Allomyrina dichotoma, respectively.</title>
        <authorList>
            <person name="Lee S.D."/>
        </authorList>
    </citation>
    <scope>NUCLEOTIDE SEQUENCE</scope>
    <source>
        <strain evidence="2">YMB-B2</strain>
    </source>
</reference>
<evidence type="ECO:0000313" key="3">
    <source>
        <dbReference type="Proteomes" id="UP001139289"/>
    </source>
</evidence>
<feature type="signal peptide" evidence="1">
    <location>
        <begin position="1"/>
        <end position="35"/>
    </location>
</feature>
<gene>
    <name evidence="2" type="ORF">KEC56_12215</name>
</gene>
<accession>A0A9X1S0Y6</accession>
<dbReference type="EMBL" id="JAGTTM010000005">
    <property type="protein sequence ID" value="MCC2030269.1"/>
    <property type="molecule type" value="Genomic_DNA"/>
</dbReference>
<dbReference type="RefSeq" id="WP_227531171.1">
    <property type="nucleotide sequence ID" value="NZ_JAGTTM010000005.1"/>
</dbReference>
<keyword evidence="1" id="KW-0732">Signal</keyword>
<proteinExistence type="predicted"/>
<name>A0A9X1S0Y6_9MICO</name>
<evidence type="ECO:0000313" key="2">
    <source>
        <dbReference type="EMBL" id="MCC2030269.1"/>
    </source>
</evidence>
<comment type="caution">
    <text evidence="2">The sequence shown here is derived from an EMBL/GenBank/DDBJ whole genome shotgun (WGS) entry which is preliminary data.</text>
</comment>
<sequence>MPETRIVTRAHRRTARARRRIVALTVVAGATLGLAATAGLTAAAPAAADVTGRAAVSDRGDLRAQLIEADAALESAQAALKTASDTAAGVEESGFDIDASIDTAGLEDAATALADEDAIGVVRSMLTDTTVAQTQMVAAQTTALQKRLDDAVAKKKAEEAAAAEAAAEAAAIAAANTPDGARDAAALIAADEYGWGADQFSCLNSLWTKESGWNYQAYNPSGATGIPQALPGSKMASAGSDWQTNATTQIRWGLGYIKSVYGTPCAAWGHSQAVNWY</sequence>
<dbReference type="InterPro" id="IPR023346">
    <property type="entry name" value="Lysozyme-like_dom_sf"/>
</dbReference>